<evidence type="ECO:0000313" key="2">
    <source>
        <dbReference type="EMBL" id="KAH8985192.1"/>
    </source>
</evidence>
<evidence type="ECO:0000256" key="1">
    <source>
        <dbReference type="SAM" id="MobiDB-lite"/>
    </source>
</evidence>
<dbReference type="AlphaFoldDB" id="A0AAD4L976"/>
<accession>A0AAD4L976</accession>
<proteinExistence type="predicted"/>
<comment type="caution">
    <text evidence="2">The sequence shown here is derived from an EMBL/GenBank/DDBJ whole genome shotgun (WGS) entry which is preliminary data.</text>
</comment>
<feature type="region of interest" description="Disordered" evidence="1">
    <location>
        <begin position="93"/>
        <end position="116"/>
    </location>
</feature>
<feature type="compositionally biased region" description="Basic residues" evidence="1">
    <location>
        <begin position="165"/>
        <end position="174"/>
    </location>
</feature>
<gene>
    <name evidence="2" type="ORF">EDB92DRAFT_1818799</name>
</gene>
<protein>
    <submittedName>
        <fullName evidence="2">Uncharacterized protein</fullName>
    </submittedName>
</protein>
<keyword evidence="3" id="KW-1185">Reference proteome</keyword>
<sequence>MSSLTSRPPLSLTSFALRDECPLHPSCPPLFDLLGDLDDPLLAPHPPLSPDTPSVHVADNIRLNGGVKTSTVSVATLRPHYPSTFLHHALERPRDPDEVEPTTPHHHTSTPCPNSPTPQIAIVPAKNPLLTHAHKKHEREYDADDEEPRKHLAKQLTARTTPLPRFKKYRRRPTNQKLENQVPSPYLKPGEKPKTMDSTEPPVFDAVLQHVLYRYRPKAKDLEYPLNPFKIDTRSAVHTF</sequence>
<organism evidence="2 3">
    <name type="scientific">Lactarius akahatsu</name>
    <dbReference type="NCBI Taxonomy" id="416441"/>
    <lineage>
        <taxon>Eukaryota</taxon>
        <taxon>Fungi</taxon>
        <taxon>Dikarya</taxon>
        <taxon>Basidiomycota</taxon>
        <taxon>Agaricomycotina</taxon>
        <taxon>Agaricomycetes</taxon>
        <taxon>Russulales</taxon>
        <taxon>Russulaceae</taxon>
        <taxon>Lactarius</taxon>
    </lineage>
</organism>
<name>A0AAD4L976_9AGAM</name>
<reference evidence="2" key="1">
    <citation type="submission" date="2022-01" db="EMBL/GenBank/DDBJ databases">
        <title>Comparative genomics reveals a dynamic genome evolution in the ectomycorrhizal milk-cap (Lactarius) mushrooms.</title>
        <authorList>
            <consortium name="DOE Joint Genome Institute"/>
            <person name="Lebreton A."/>
            <person name="Tang N."/>
            <person name="Kuo A."/>
            <person name="LaButti K."/>
            <person name="Drula E."/>
            <person name="Barry K."/>
            <person name="Clum A."/>
            <person name="Lipzen A."/>
            <person name="Mousain D."/>
            <person name="Ng V."/>
            <person name="Wang R."/>
            <person name="Wang X."/>
            <person name="Dai Y."/>
            <person name="Henrissat B."/>
            <person name="Grigoriev I.V."/>
            <person name="Guerin-Laguette A."/>
            <person name="Yu F."/>
            <person name="Martin F.M."/>
        </authorList>
    </citation>
    <scope>NUCLEOTIDE SEQUENCE</scope>
    <source>
        <strain evidence="2">QP</strain>
    </source>
</reference>
<dbReference type="Proteomes" id="UP001201163">
    <property type="component" value="Unassembled WGS sequence"/>
</dbReference>
<evidence type="ECO:0000313" key="3">
    <source>
        <dbReference type="Proteomes" id="UP001201163"/>
    </source>
</evidence>
<dbReference type="EMBL" id="JAKELL010000067">
    <property type="protein sequence ID" value="KAH8985192.1"/>
    <property type="molecule type" value="Genomic_DNA"/>
</dbReference>
<feature type="region of interest" description="Disordered" evidence="1">
    <location>
        <begin position="135"/>
        <end position="200"/>
    </location>
</feature>